<evidence type="ECO:0000313" key="3">
    <source>
        <dbReference type="EMBL" id="TFK35106.1"/>
    </source>
</evidence>
<organism evidence="3 4">
    <name type="scientific">Crucibulum laeve</name>
    <dbReference type="NCBI Taxonomy" id="68775"/>
    <lineage>
        <taxon>Eukaryota</taxon>
        <taxon>Fungi</taxon>
        <taxon>Dikarya</taxon>
        <taxon>Basidiomycota</taxon>
        <taxon>Agaricomycotina</taxon>
        <taxon>Agaricomycetes</taxon>
        <taxon>Agaricomycetidae</taxon>
        <taxon>Agaricales</taxon>
        <taxon>Agaricineae</taxon>
        <taxon>Nidulariaceae</taxon>
        <taxon>Crucibulum</taxon>
    </lineage>
</organism>
<keyword evidence="1" id="KW-0812">Transmembrane</keyword>
<feature type="transmembrane region" description="Helical" evidence="1">
    <location>
        <begin position="87"/>
        <end position="110"/>
    </location>
</feature>
<keyword evidence="1" id="KW-0472">Membrane</keyword>
<reference evidence="3 4" key="1">
    <citation type="journal article" date="2019" name="Nat. Ecol. Evol.">
        <title>Megaphylogeny resolves global patterns of mushroom evolution.</title>
        <authorList>
            <person name="Varga T."/>
            <person name="Krizsan K."/>
            <person name="Foldi C."/>
            <person name="Dima B."/>
            <person name="Sanchez-Garcia M."/>
            <person name="Sanchez-Ramirez S."/>
            <person name="Szollosi G.J."/>
            <person name="Szarkandi J.G."/>
            <person name="Papp V."/>
            <person name="Albert L."/>
            <person name="Andreopoulos W."/>
            <person name="Angelini C."/>
            <person name="Antonin V."/>
            <person name="Barry K.W."/>
            <person name="Bougher N.L."/>
            <person name="Buchanan P."/>
            <person name="Buyck B."/>
            <person name="Bense V."/>
            <person name="Catcheside P."/>
            <person name="Chovatia M."/>
            <person name="Cooper J."/>
            <person name="Damon W."/>
            <person name="Desjardin D."/>
            <person name="Finy P."/>
            <person name="Geml J."/>
            <person name="Haridas S."/>
            <person name="Hughes K."/>
            <person name="Justo A."/>
            <person name="Karasinski D."/>
            <person name="Kautmanova I."/>
            <person name="Kiss B."/>
            <person name="Kocsube S."/>
            <person name="Kotiranta H."/>
            <person name="LaButti K.M."/>
            <person name="Lechner B.E."/>
            <person name="Liimatainen K."/>
            <person name="Lipzen A."/>
            <person name="Lukacs Z."/>
            <person name="Mihaltcheva S."/>
            <person name="Morgado L.N."/>
            <person name="Niskanen T."/>
            <person name="Noordeloos M.E."/>
            <person name="Ohm R.A."/>
            <person name="Ortiz-Santana B."/>
            <person name="Ovrebo C."/>
            <person name="Racz N."/>
            <person name="Riley R."/>
            <person name="Savchenko A."/>
            <person name="Shiryaev A."/>
            <person name="Soop K."/>
            <person name="Spirin V."/>
            <person name="Szebenyi C."/>
            <person name="Tomsovsky M."/>
            <person name="Tulloss R.E."/>
            <person name="Uehling J."/>
            <person name="Grigoriev I.V."/>
            <person name="Vagvolgyi C."/>
            <person name="Papp T."/>
            <person name="Martin F.M."/>
            <person name="Miettinen O."/>
            <person name="Hibbett D.S."/>
            <person name="Nagy L.G."/>
        </authorList>
    </citation>
    <scope>NUCLEOTIDE SEQUENCE [LARGE SCALE GENOMIC DNA]</scope>
    <source>
        <strain evidence="3 4">CBS 166.37</strain>
    </source>
</reference>
<dbReference type="AlphaFoldDB" id="A0A5C3LSQ5"/>
<gene>
    <name evidence="3" type="ORF">BDQ12DRAFT_635344</name>
</gene>
<sequence length="289" mass="32320">MDPPAPDLHALAEAALHLNAGKYFQLAGFVMLLYDHILTFSDEVERIWKQKITGASVLFLINRYVTPLQFIIIVDAFDDPVWTKPDLVGAFAFIQSISELITFLFILPAIPLPPGFVGARNCSHIGCILTGSSNLFPALWFAPLITDCCIFILTIWRTRYYLKRTHGTPMIQLFIRDGAIYFLAIFCINLLNTLIYFLAVEDLKAIGASFSQLLTATLISRLVLNIRSLSAPRSDTFVNSNHLNGETHTFMERAVGNLGNDMDSFLDHKSATGNHGRRRGRDEVALVDI</sequence>
<dbReference type="InterPro" id="IPR045340">
    <property type="entry name" value="DUF6533"/>
</dbReference>
<feature type="transmembrane region" description="Helical" evidence="1">
    <location>
        <begin position="138"/>
        <end position="158"/>
    </location>
</feature>
<dbReference type="Pfam" id="PF20151">
    <property type="entry name" value="DUF6533"/>
    <property type="match status" value="1"/>
</dbReference>
<name>A0A5C3LSQ5_9AGAR</name>
<proteinExistence type="predicted"/>
<dbReference type="EMBL" id="ML213624">
    <property type="protein sequence ID" value="TFK35106.1"/>
    <property type="molecule type" value="Genomic_DNA"/>
</dbReference>
<dbReference type="Proteomes" id="UP000308652">
    <property type="component" value="Unassembled WGS sequence"/>
</dbReference>
<keyword evidence="4" id="KW-1185">Reference proteome</keyword>
<keyword evidence="1" id="KW-1133">Transmembrane helix</keyword>
<dbReference type="OrthoDB" id="3242376at2759"/>
<feature type="transmembrane region" description="Helical" evidence="1">
    <location>
        <begin position="179"/>
        <end position="199"/>
    </location>
</feature>
<dbReference type="STRING" id="68775.A0A5C3LSQ5"/>
<evidence type="ECO:0000259" key="2">
    <source>
        <dbReference type="Pfam" id="PF20151"/>
    </source>
</evidence>
<feature type="domain" description="DUF6533" evidence="2">
    <location>
        <begin position="23"/>
        <end position="68"/>
    </location>
</feature>
<feature type="non-terminal residue" evidence="3">
    <location>
        <position position="289"/>
    </location>
</feature>
<protein>
    <recommendedName>
        <fullName evidence="2">DUF6533 domain-containing protein</fullName>
    </recommendedName>
</protein>
<evidence type="ECO:0000313" key="4">
    <source>
        <dbReference type="Proteomes" id="UP000308652"/>
    </source>
</evidence>
<accession>A0A5C3LSQ5</accession>
<evidence type="ECO:0000256" key="1">
    <source>
        <dbReference type="SAM" id="Phobius"/>
    </source>
</evidence>